<keyword evidence="5" id="KW-1185">Reference proteome</keyword>
<dbReference type="SMART" id="SM00262">
    <property type="entry name" value="GEL"/>
    <property type="match status" value="1"/>
</dbReference>
<dbReference type="STRING" id="151549.A0A4C1ZP89"/>
<dbReference type="OrthoDB" id="6375767at2759"/>
<evidence type="ECO:0000313" key="4">
    <source>
        <dbReference type="EMBL" id="GBP88365.1"/>
    </source>
</evidence>
<dbReference type="GO" id="GO:0005737">
    <property type="term" value="C:cytoplasm"/>
    <property type="evidence" value="ECO:0007669"/>
    <property type="project" value="TreeGrafter"/>
</dbReference>
<dbReference type="GO" id="GO:0008154">
    <property type="term" value="P:actin polymerization or depolymerization"/>
    <property type="evidence" value="ECO:0007669"/>
    <property type="project" value="TreeGrafter"/>
</dbReference>
<dbReference type="Proteomes" id="UP000299102">
    <property type="component" value="Unassembled WGS sequence"/>
</dbReference>
<gene>
    <name evidence="4" type="ORF">EVAR_52670_1</name>
</gene>
<dbReference type="SUPFAM" id="SSF55753">
    <property type="entry name" value="Actin depolymerizing proteins"/>
    <property type="match status" value="1"/>
</dbReference>
<dbReference type="EMBL" id="BGZK01001926">
    <property type="protein sequence ID" value="GBP88365.1"/>
    <property type="molecule type" value="Genomic_DNA"/>
</dbReference>
<dbReference type="AlphaFoldDB" id="A0A4C1ZP89"/>
<dbReference type="PANTHER" id="PTHR11977">
    <property type="entry name" value="VILLIN"/>
    <property type="match status" value="1"/>
</dbReference>
<dbReference type="InterPro" id="IPR007123">
    <property type="entry name" value="Gelsolin-like_dom"/>
</dbReference>
<dbReference type="GO" id="GO:0005546">
    <property type="term" value="F:phosphatidylinositol-4,5-bisphosphate binding"/>
    <property type="evidence" value="ECO:0007669"/>
    <property type="project" value="TreeGrafter"/>
</dbReference>
<keyword evidence="1" id="KW-0677">Repeat</keyword>
<dbReference type="InterPro" id="IPR029006">
    <property type="entry name" value="ADF-H/Gelsolin-like_dom_sf"/>
</dbReference>
<dbReference type="InterPro" id="IPR007122">
    <property type="entry name" value="Villin/Gelsolin"/>
</dbReference>
<dbReference type="GO" id="GO:0051016">
    <property type="term" value="P:barbed-end actin filament capping"/>
    <property type="evidence" value="ECO:0007669"/>
    <property type="project" value="TreeGrafter"/>
</dbReference>
<proteinExistence type="predicted"/>
<evidence type="ECO:0000259" key="3">
    <source>
        <dbReference type="Pfam" id="PF00626"/>
    </source>
</evidence>
<feature type="region of interest" description="Disordered" evidence="2">
    <location>
        <begin position="248"/>
        <end position="273"/>
    </location>
</feature>
<dbReference type="GO" id="GO:0051014">
    <property type="term" value="P:actin filament severing"/>
    <property type="evidence" value="ECO:0007669"/>
    <property type="project" value="TreeGrafter"/>
</dbReference>
<protein>
    <submittedName>
        <fullName evidence="4">Gelsolin, cytoplasmic</fullName>
    </submittedName>
</protein>
<accession>A0A4C1ZP89</accession>
<evidence type="ECO:0000256" key="2">
    <source>
        <dbReference type="SAM" id="MobiDB-lite"/>
    </source>
</evidence>
<dbReference type="GO" id="GO:0015629">
    <property type="term" value="C:actin cytoskeleton"/>
    <property type="evidence" value="ECO:0007669"/>
    <property type="project" value="TreeGrafter"/>
</dbReference>
<dbReference type="GO" id="GO:0051015">
    <property type="term" value="F:actin filament binding"/>
    <property type="evidence" value="ECO:0007669"/>
    <property type="project" value="InterPro"/>
</dbReference>
<comment type="caution">
    <text evidence="4">The sequence shown here is derived from an EMBL/GenBank/DDBJ whole genome shotgun (WGS) entry which is preliminary data.</text>
</comment>
<dbReference type="Gene3D" id="3.40.20.10">
    <property type="entry name" value="Severin"/>
    <property type="match status" value="2"/>
</dbReference>
<dbReference type="Pfam" id="PF00626">
    <property type="entry name" value="Gelsolin"/>
    <property type="match status" value="1"/>
</dbReference>
<organism evidence="4 5">
    <name type="scientific">Eumeta variegata</name>
    <name type="common">Bagworm moth</name>
    <name type="synonym">Eumeta japonica</name>
    <dbReference type="NCBI Taxonomy" id="151549"/>
    <lineage>
        <taxon>Eukaryota</taxon>
        <taxon>Metazoa</taxon>
        <taxon>Ecdysozoa</taxon>
        <taxon>Arthropoda</taxon>
        <taxon>Hexapoda</taxon>
        <taxon>Insecta</taxon>
        <taxon>Pterygota</taxon>
        <taxon>Neoptera</taxon>
        <taxon>Endopterygota</taxon>
        <taxon>Lepidoptera</taxon>
        <taxon>Glossata</taxon>
        <taxon>Ditrysia</taxon>
        <taxon>Tineoidea</taxon>
        <taxon>Psychidae</taxon>
        <taxon>Oiketicinae</taxon>
        <taxon>Eumeta</taxon>
    </lineage>
</organism>
<dbReference type="PANTHER" id="PTHR11977:SF123">
    <property type="entry name" value="GELSOLIN"/>
    <property type="match status" value="1"/>
</dbReference>
<evidence type="ECO:0000256" key="1">
    <source>
        <dbReference type="ARBA" id="ARBA00022737"/>
    </source>
</evidence>
<sequence>MNGGVTHFHYVTISINSHHTQAVIKSNETCSFSVQESDEKEQEAAREFLGMVVPDEREVVAVEQGGEPDEFWDALGGNVDEKEDNSGWRNAVNRRVNADTTLTAVTVKLTGAVILENMANAYTQEGSTANDLSDDSVYILDTGEEIYFWRGKNVPERVKAAKYTIIETYLEKDGLDRSVDSAVVVTVKQGKEPKVFQKLFPSWDSDMWEQSSYIRYLCHGHLDNWAALVILGTQVCIRIHQHRPPHIPQSFPKFSNDSKTPADNRTPAELLRA</sequence>
<feature type="compositionally biased region" description="Polar residues" evidence="2">
    <location>
        <begin position="252"/>
        <end position="263"/>
    </location>
</feature>
<name>A0A4C1ZP89_EUMVA</name>
<reference evidence="4 5" key="1">
    <citation type="journal article" date="2019" name="Commun. Biol.">
        <title>The bagworm genome reveals a unique fibroin gene that provides high tensile strength.</title>
        <authorList>
            <person name="Kono N."/>
            <person name="Nakamura H."/>
            <person name="Ohtoshi R."/>
            <person name="Tomita M."/>
            <person name="Numata K."/>
            <person name="Arakawa K."/>
        </authorList>
    </citation>
    <scope>NUCLEOTIDE SEQUENCE [LARGE SCALE GENOMIC DNA]</scope>
</reference>
<evidence type="ECO:0000313" key="5">
    <source>
        <dbReference type="Proteomes" id="UP000299102"/>
    </source>
</evidence>
<feature type="domain" description="Gelsolin-like" evidence="3">
    <location>
        <begin position="128"/>
        <end position="196"/>
    </location>
</feature>